<keyword evidence="2" id="KW-1185">Reference proteome</keyword>
<protein>
    <submittedName>
        <fullName evidence="1">Uncharacterized protein</fullName>
    </submittedName>
</protein>
<dbReference type="Proteomes" id="UP001165960">
    <property type="component" value="Unassembled WGS sequence"/>
</dbReference>
<dbReference type="EMBL" id="QTSX02005205">
    <property type="protein sequence ID" value="KAJ9060325.1"/>
    <property type="molecule type" value="Genomic_DNA"/>
</dbReference>
<reference evidence="1" key="1">
    <citation type="submission" date="2022-04" db="EMBL/GenBank/DDBJ databases">
        <title>Genome of the entomopathogenic fungus Entomophthora muscae.</title>
        <authorList>
            <person name="Elya C."/>
            <person name="Lovett B.R."/>
            <person name="Lee E."/>
            <person name="Macias A.M."/>
            <person name="Hajek A.E."/>
            <person name="De Bivort B.L."/>
            <person name="Kasson M.T."/>
            <person name="De Fine Licht H.H."/>
            <person name="Stajich J.E."/>
        </authorList>
    </citation>
    <scope>NUCLEOTIDE SEQUENCE</scope>
    <source>
        <strain evidence="1">Berkeley</strain>
    </source>
</reference>
<sequence length="107" mass="11921">MFQIEAYPLDKQYFIPEVFHTIQIGNFTSSHQLDQLSMPSDPKPSLPELTFTTSPDNSPKLTPKWDVTKGKKPRFGISLLSSGKTVSEPVSTSKDCHISKNIVPAPF</sequence>
<accession>A0ACC2SDC3</accession>
<organism evidence="1 2">
    <name type="scientific">Entomophthora muscae</name>
    <dbReference type="NCBI Taxonomy" id="34485"/>
    <lineage>
        <taxon>Eukaryota</taxon>
        <taxon>Fungi</taxon>
        <taxon>Fungi incertae sedis</taxon>
        <taxon>Zoopagomycota</taxon>
        <taxon>Entomophthoromycotina</taxon>
        <taxon>Entomophthoromycetes</taxon>
        <taxon>Entomophthorales</taxon>
        <taxon>Entomophthoraceae</taxon>
        <taxon>Entomophthora</taxon>
    </lineage>
</organism>
<gene>
    <name evidence="1" type="ORF">DSO57_1031924</name>
</gene>
<name>A0ACC2SDC3_9FUNG</name>
<proteinExistence type="predicted"/>
<evidence type="ECO:0000313" key="2">
    <source>
        <dbReference type="Proteomes" id="UP001165960"/>
    </source>
</evidence>
<comment type="caution">
    <text evidence="1">The sequence shown here is derived from an EMBL/GenBank/DDBJ whole genome shotgun (WGS) entry which is preliminary data.</text>
</comment>
<evidence type="ECO:0000313" key="1">
    <source>
        <dbReference type="EMBL" id="KAJ9060325.1"/>
    </source>
</evidence>